<dbReference type="GeneID" id="92049027"/>
<gene>
    <name evidence="2" type="ORF">PG997_011652</name>
</gene>
<evidence type="ECO:0000313" key="3">
    <source>
        <dbReference type="Proteomes" id="UP001433268"/>
    </source>
</evidence>
<dbReference type="Gene3D" id="3.40.50.1820">
    <property type="entry name" value="alpha/beta hydrolase"/>
    <property type="match status" value="1"/>
</dbReference>
<reference evidence="2 3" key="1">
    <citation type="submission" date="2023-01" db="EMBL/GenBank/DDBJ databases">
        <title>Analysis of 21 Apiospora genomes using comparative genomics revels a genus with tremendous synthesis potential of carbohydrate active enzymes and secondary metabolites.</title>
        <authorList>
            <person name="Sorensen T."/>
        </authorList>
    </citation>
    <scope>NUCLEOTIDE SEQUENCE [LARGE SCALE GENOMIC DNA]</scope>
    <source>
        <strain evidence="2 3">CBS 114990</strain>
    </source>
</reference>
<dbReference type="Pfam" id="PF00561">
    <property type="entry name" value="Abhydrolase_1"/>
    <property type="match status" value="1"/>
</dbReference>
<evidence type="ECO:0000259" key="1">
    <source>
        <dbReference type="Pfam" id="PF00561"/>
    </source>
</evidence>
<protein>
    <recommendedName>
        <fullName evidence="1">AB hydrolase-1 domain-containing protein</fullName>
    </recommendedName>
</protein>
<evidence type="ECO:0000313" key="2">
    <source>
        <dbReference type="EMBL" id="KAK8071449.1"/>
    </source>
</evidence>
<dbReference type="Proteomes" id="UP001433268">
    <property type="component" value="Unassembled WGS sequence"/>
</dbReference>
<dbReference type="RefSeq" id="XP_066665257.1">
    <property type="nucleotide sequence ID" value="XM_066815967.1"/>
</dbReference>
<feature type="domain" description="AB hydrolase-1" evidence="1">
    <location>
        <begin position="28"/>
        <end position="68"/>
    </location>
</feature>
<dbReference type="SUPFAM" id="SSF53474">
    <property type="entry name" value="alpha/beta-Hydrolases"/>
    <property type="match status" value="1"/>
</dbReference>
<comment type="caution">
    <text evidence="2">The sequence shown here is derived from an EMBL/GenBank/DDBJ whole genome shotgun (WGS) entry which is preliminary data.</text>
</comment>
<dbReference type="EMBL" id="JAQQWN010000008">
    <property type="protein sequence ID" value="KAK8071449.1"/>
    <property type="molecule type" value="Genomic_DNA"/>
</dbReference>
<keyword evidence="3" id="KW-1185">Reference proteome</keyword>
<dbReference type="InterPro" id="IPR029058">
    <property type="entry name" value="AB_hydrolase_fold"/>
</dbReference>
<name>A0ABR1VNG5_9PEZI</name>
<organism evidence="2 3">
    <name type="scientific">Apiospora hydei</name>
    <dbReference type="NCBI Taxonomy" id="1337664"/>
    <lineage>
        <taxon>Eukaryota</taxon>
        <taxon>Fungi</taxon>
        <taxon>Dikarya</taxon>
        <taxon>Ascomycota</taxon>
        <taxon>Pezizomycotina</taxon>
        <taxon>Sordariomycetes</taxon>
        <taxon>Xylariomycetidae</taxon>
        <taxon>Amphisphaeriales</taxon>
        <taxon>Apiosporaceae</taxon>
        <taxon>Apiospora</taxon>
    </lineage>
</organism>
<accession>A0ABR1VNG5</accession>
<sequence>MKGGGYFNAGNGVNLYYSSEGPDEAISVLLLHGWTCDQNDWAFHIPFLLSLGFRVIGMDYRGHGHSSVTDNVTKFDP</sequence>
<proteinExistence type="predicted"/>
<dbReference type="InterPro" id="IPR000073">
    <property type="entry name" value="AB_hydrolase_1"/>
</dbReference>